<accession>A0A4C1YY66</accession>
<gene>
    <name evidence="1" type="ORF">EVAR_103464_1</name>
</gene>
<keyword evidence="2" id="KW-1185">Reference proteome</keyword>
<evidence type="ECO:0000313" key="2">
    <source>
        <dbReference type="Proteomes" id="UP000299102"/>
    </source>
</evidence>
<dbReference type="AlphaFoldDB" id="A0A4C1YY66"/>
<dbReference type="EMBL" id="BGZK01001436">
    <property type="protein sequence ID" value="GBP79882.1"/>
    <property type="molecule type" value="Genomic_DNA"/>
</dbReference>
<evidence type="ECO:0000313" key="1">
    <source>
        <dbReference type="EMBL" id="GBP79882.1"/>
    </source>
</evidence>
<reference evidence="1 2" key="1">
    <citation type="journal article" date="2019" name="Commun. Biol.">
        <title>The bagworm genome reveals a unique fibroin gene that provides high tensile strength.</title>
        <authorList>
            <person name="Kono N."/>
            <person name="Nakamura H."/>
            <person name="Ohtoshi R."/>
            <person name="Tomita M."/>
            <person name="Numata K."/>
            <person name="Arakawa K."/>
        </authorList>
    </citation>
    <scope>NUCLEOTIDE SEQUENCE [LARGE SCALE GENOMIC DNA]</scope>
</reference>
<protein>
    <submittedName>
        <fullName evidence="1">Uncharacterized protein</fullName>
    </submittedName>
</protein>
<organism evidence="1 2">
    <name type="scientific">Eumeta variegata</name>
    <name type="common">Bagworm moth</name>
    <name type="synonym">Eumeta japonica</name>
    <dbReference type="NCBI Taxonomy" id="151549"/>
    <lineage>
        <taxon>Eukaryota</taxon>
        <taxon>Metazoa</taxon>
        <taxon>Ecdysozoa</taxon>
        <taxon>Arthropoda</taxon>
        <taxon>Hexapoda</taxon>
        <taxon>Insecta</taxon>
        <taxon>Pterygota</taxon>
        <taxon>Neoptera</taxon>
        <taxon>Endopterygota</taxon>
        <taxon>Lepidoptera</taxon>
        <taxon>Glossata</taxon>
        <taxon>Ditrysia</taxon>
        <taxon>Tineoidea</taxon>
        <taxon>Psychidae</taxon>
        <taxon>Oiketicinae</taxon>
        <taxon>Eumeta</taxon>
    </lineage>
</organism>
<dbReference type="Proteomes" id="UP000299102">
    <property type="component" value="Unassembled WGS sequence"/>
</dbReference>
<name>A0A4C1YY66_EUMVA</name>
<sequence>MMALLFQPSKRDIKTTLNYKLSAAVAVILELGSLRPPAVRSAQAWTCRILKVATGRQLTPHYGRAGSFSWSPQVYHSSTLPWDISDVISRIEYFALGANRSSLWNPNI</sequence>
<comment type="caution">
    <text evidence="1">The sequence shown here is derived from an EMBL/GenBank/DDBJ whole genome shotgun (WGS) entry which is preliminary data.</text>
</comment>
<proteinExistence type="predicted"/>